<dbReference type="Proteomes" id="UP000075243">
    <property type="component" value="Chromosome 3"/>
</dbReference>
<dbReference type="PANTHER" id="PTHR33592:SF3">
    <property type="entry name" value="TRANSMEMBRANE PROTEIN"/>
    <property type="match status" value="1"/>
</dbReference>
<dbReference type="AlphaFoldDB" id="A0A151TXL4"/>
<proteinExistence type="predicted"/>
<keyword evidence="1" id="KW-0732">Signal</keyword>
<evidence type="ECO:0000313" key="2">
    <source>
        <dbReference type="EMBL" id="KYP71776.1"/>
    </source>
</evidence>
<dbReference type="EMBL" id="CM003605">
    <property type="protein sequence ID" value="KYP71776.1"/>
    <property type="molecule type" value="Genomic_DNA"/>
</dbReference>
<protein>
    <submittedName>
        <fullName evidence="2">Uncharacterized protein</fullName>
    </submittedName>
</protein>
<evidence type="ECO:0000256" key="1">
    <source>
        <dbReference type="SAM" id="SignalP"/>
    </source>
</evidence>
<evidence type="ECO:0000313" key="3">
    <source>
        <dbReference type="Proteomes" id="UP000075243"/>
    </source>
</evidence>
<accession>A0A151TXL4</accession>
<feature type="signal peptide" evidence="1">
    <location>
        <begin position="1"/>
        <end position="25"/>
    </location>
</feature>
<feature type="chain" id="PRO_5007589379" evidence="1">
    <location>
        <begin position="26"/>
        <end position="65"/>
    </location>
</feature>
<dbReference type="PANTHER" id="PTHR33592">
    <property type="entry name" value="TRANSMEMBRANE PROTEIN"/>
    <property type="match status" value="1"/>
</dbReference>
<dbReference type="Gramene" id="C.cajan_10738.t">
    <property type="protein sequence ID" value="C.cajan_10738.t.cds1"/>
    <property type="gene ID" value="C.cajan_10738"/>
</dbReference>
<reference evidence="2 3" key="1">
    <citation type="journal article" date="2012" name="Nat. Biotechnol.">
        <title>Draft genome sequence of pigeonpea (Cajanus cajan), an orphan legume crop of resource-poor farmers.</title>
        <authorList>
            <person name="Varshney R.K."/>
            <person name="Chen W."/>
            <person name="Li Y."/>
            <person name="Bharti A.K."/>
            <person name="Saxena R.K."/>
            <person name="Schlueter J.A."/>
            <person name="Donoghue M.T."/>
            <person name="Azam S."/>
            <person name="Fan G."/>
            <person name="Whaley A.M."/>
            <person name="Farmer A.D."/>
            <person name="Sheridan J."/>
            <person name="Iwata A."/>
            <person name="Tuteja R."/>
            <person name="Penmetsa R.V."/>
            <person name="Wu W."/>
            <person name="Upadhyaya H.D."/>
            <person name="Yang S.P."/>
            <person name="Shah T."/>
            <person name="Saxena K.B."/>
            <person name="Michael T."/>
            <person name="McCombie W.R."/>
            <person name="Yang B."/>
            <person name="Zhang G."/>
            <person name="Yang H."/>
            <person name="Wang J."/>
            <person name="Spillane C."/>
            <person name="Cook D.R."/>
            <person name="May G.D."/>
            <person name="Xu X."/>
            <person name="Jackson S.A."/>
        </authorList>
    </citation>
    <scope>NUCLEOTIDE SEQUENCE [LARGE SCALE GENOMIC DNA]</scope>
    <source>
        <strain evidence="3">cv. Asha</strain>
    </source>
</reference>
<sequence length="65" mass="7380">MSWCMKKCVLLTTMILLLSLEKTRAGRTLEGEQWLHKNLVFHSLQRGPVRGSQRNPCSTVPGHFG</sequence>
<organism evidence="2 3">
    <name type="scientific">Cajanus cajan</name>
    <name type="common">Pigeon pea</name>
    <name type="synonym">Cajanus indicus</name>
    <dbReference type="NCBI Taxonomy" id="3821"/>
    <lineage>
        <taxon>Eukaryota</taxon>
        <taxon>Viridiplantae</taxon>
        <taxon>Streptophyta</taxon>
        <taxon>Embryophyta</taxon>
        <taxon>Tracheophyta</taxon>
        <taxon>Spermatophyta</taxon>
        <taxon>Magnoliopsida</taxon>
        <taxon>eudicotyledons</taxon>
        <taxon>Gunneridae</taxon>
        <taxon>Pentapetalae</taxon>
        <taxon>rosids</taxon>
        <taxon>fabids</taxon>
        <taxon>Fabales</taxon>
        <taxon>Fabaceae</taxon>
        <taxon>Papilionoideae</taxon>
        <taxon>50 kb inversion clade</taxon>
        <taxon>NPAAA clade</taxon>
        <taxon>indigoferoid/millettioid clade</taxon>
        <taxon>Phaseoleae</taxon>
        <taxon>Cajanus</taxon>
    </lineage>
</organism>
<keyword evidence="3" id="KW-1185">Reference proteome</keyword>
<name>A0A151TXL4_CAJCA</name>
<gene>
    <name evidence="2" type="ORF">KK1_011049</name>
</gene>